<evidence type="ECO:0000256" key="2">
    <source>
        <dbReference type="ARBA" id="ARBA00008284"/>
    </source>
</evidence>
<dbReference type="PANTHER" id="PTHR21016">
    <property type="entry name" value="BETA-AMYLOID BINDING PROTEIN-RELATED"/>
    <property type="match status" value="1"/>
</dbReference>
<dbReference type="InterPro" id="IPR007829">
    <property type="entry name" value="TM2"/>
</dbReference>
<evidence type="ECO:0000256" key="5">
    <source>
        <dbReference type="ARBA" id="ARBA00022989"/>
    </source>
</evidence>
<dbReference type="GO" id="GO:0016020">
    <property type="term" value="C:membrane"/>
    <property type="evidence" value="ECO:0007669"/>
    <property type="project" value="UniProtKB-SubCell"/>
</dbReference>
<feature type="transmembrane region" description="Helical" evidence="8">
    <location>
        <begin position="140"/>
        <end position="159"/>
    </location>
</feature>
<feature type="domain" description="TM2" evidence="10">
    <location>
        <begin position="137"/>
        <end position="185"/>
    </location>
</feature>
<evidence type="ECO:0000256" key="3">
    <source>
        <dbReference type="ARBA" id="ARBA00022692"/>
    </source>
</evidence>
<proteinExistence type="inferred from homology"/>
<sequence>MLLRFGFCLILLFIESIIAQENGFSKLKNARCSALQDCSVNGDCLECQFPSECKLNEDIVANCTTLPNCVLRQSLTKAAKCRFCWQSDPWEHTCDPVANCSSTSTQLVPTRCTIHWDVICMGKRHFYKNVKCNWTSGHSWAKALFLSVVLGGFGVDRFYLGLWKSGIGKLFSFGGLGVWTIIDVILIATGYIRPHDGSHYV</sequence>
<keyword evidence="3 8" id="KW-0812">Transmembrane</keyword>
<keyword evidence="5 8" id="KW-1133">Transmembrane helix</keyword>
<evidence type="ECO:0000256" key="9">
    <source>
        <dbReference type="SAM" id="SignalP"/>
    </source>
</evidence>
<feature type="transmembrane region" description="Helical" evidence="8">
    <location>
        <begin position="171"/>
        <end position="192"/>
    </location>
</feature>
<evidence type="ECO:0000256" key="7">
    <source>
        <dbReference type="ARBA" id="ARBA00023180"/>
    </source>
</evidence>
<keyword evidence="6 8" id="KW-0472">Membrane</keyword>
<organism evidence="11 12">
    <name type="scientific">Mesorhabditis belari</name>
    <dbReference type="NCBI Taxonomy" id="2138241"/>
    <lineage>
        <taxon>Eukaryota</taxon>
        <taxon>Metazoa</taxon>
        <taxon>Ecdysozoa</taxon>
        <taxon>Nematoda</taxon>
        <taxon>Chromadorea</taxon>
        <taxon>Rhabditida</taxon>
        <taxon>Rhabditina</taxon>
        <taxon>Rhabditomorpha</taxon>
        <taxon>Rhabditoidea</taxon>
        <taxon>Rhabditidae</taxon>
        <taxon>Mesorhabditinae</taxon>
        <taxon>Mesorhabditis</taxon>
    </lineage>
</organism>
<dbReference type="Pfam" id="PF05154">
    <property type="entry name" value="TM2"/>
    <property type="match status" value="1"/>
</dbReference>
<dbReference type="InterPro" id="IPR050932">
    <property type="entry name" value="TM2D1-3-like"/>
</dbReference>
<evidence type="ECO:0000259" key="10">
    <source>
        <dbReference type="Pfam" id="PF05154"/>
    </source>
</evidence>
<comment type="similarity">
    <text evidence="2">Belongs to the TM2 family.</text>
</comment>
<dbReference type="WBParaSite" id="MBELARI_LOCUS21159">
    <property type="protein sequence ID" value="MBELARI_LOCUS21159"/>
    <property type="gene ID" value="MBELARI_LOCUS21159"/>
</dbReference>
<name>A0AAF3J7K0_9BILA</name>
<feature type="chain" id="PRO_5042275582" evidence="9">
    <location>
        <begin position="20"/>
        <end position="201"/>
    </location>
</feature>
<evidence type="ECO:0000313" key="11">
    <source>
        <dbReference type="Proteomes" id="UP000887575"/>
    </source>
</evidence>
<keyword evidence="7" id="KW-0325">Glycoprotein</keyword>
<accession>A0AAF3J7K0</accession>
<dbReference type="AlphaFoldDB" id="A0AAF3J7K0"/>
<dbReference type="PANTHER" id="PTHR21016:SF7">
    <property type="entry name" value="TM2 DOMAIN-CONTAINING PROTEIN 3"/>
    <property type="match status" value="1"/>
</dbReference>
<keyword evidence="4 9" id="KW-0732">Signal</keyword>
<evidence type="ECO:0000256" key="8">
    <source>
        <dbReference type="SAM" id="Phobius"/>
    </source>
</evidence>
<dbReference type="Proteomes" id="UP000887575">
    <property type="component" value="Unassembled WGS sequence"/>
</dbReference>
<keyword evidence="11" id="KW-1185">Reference proteome</keyword>
<evidence type="ECO:0000256" key="6">
    <source>
        <dbReference type="ARBA" id="ARBA00023136"/>
    </source>
</evidence>
<comment type="subcellular location">
    <subcellularLocation>
        <location evidence="1">Membrane</location>
        <topology evidence="1">Multi-pass membrane protein</topology>
    </subcellularLocation>
</comment>
<evidence type="ECO:0000256" key="1">
    <source>
        <dbReference type="ARBA" id="ARBA00004141"/>
    </source>
</evidence>
<evidence type="ECO:0000313" key="12">
    <source>
        <dbReference type="WBParaSite" id="MBELARI_LOCUS21159"/>
    </source>
</evidence>
<reference evidence="12" key="1">
    <citation type="submission" date="2024-02" db="UniProtKB">
        <authorList>
            <consortium name="WormBaseParasite"/>
        </authorList>
    </citation>
    <scope>IDENTIFICATION</scope>
</reference>
<protein>
    <submittedName>
        <fullName evidence="12">TM2 domain-containing protein</fullName>
    </submittedName>
</protein>
<evidence type="ECO:0000256" key="4">
    <source>
        <dbReference type="ARBA" id="ARBA00022729"/>
    </source>
</evidence>
<feature type="signal peptide" evidence="9">
    <location>
        <begin position="1"/>
        <end position="19"/>
    </location>
</feature>